<evidence type="ECO:0000313" key="2">
    <source>
        <dbReference type="EMBL" id="SMG11365.1"/>
    </source>
</evidence>
<dbReference type="AlphaFoldDB" id="A0A1X7I9U4"/>
<protein>
    <submittedName>
        <fullName evidence="2">Rhodanese-related sulfurtransferase</fullName>
    </submittedName>
</protein>
<feature type="domain" description="Rhodanese" evidence="1">
    <location>
        <begin position="41"/>
        <end position="125"/>
    </location>
</feature>
<evidence type="ECO:0000259" key="1">
    <source>
        <dbReference type="PROSITE" id="PS50206"/>
    </source>
</evidence>
<gene>
    <name evidence="2" type="ORF">SAMN06295960_0256</name>
</gene>
<dbReference type="InterPro" id="IPR050229">
    <property type="entry name" value="GlpE_sulfurtransferase"/>
</dbReference>
<dbReference type="PROSITE" id="PS50206">
    <property type="entry name" value="RHODANESE_3"/>
    <property type="match status" value="1"/>
</dbReference>
<sequence>MTWMLGAMLAAVIIIAAWYRKWSIERQMKLTDPEQVCRQLSEEDVQILDIRDPSDYNERHIPNAVNIYIGRLPYVSKKELRQEEDIIIVSPSKSKVRRAMRILNKSGFRTSGSIVWKESNSLPCKERQAS</sequence>
<name>A0A1X7I9U4_9BACL</name>
<dbReference type="GO" id="GO:0016740">
    <property type="term" value="F:transferase activity"/>
    <property type="evidence" value="ECO:0007669"/>
    <property type="project" value="UniProtKB-KW"/>
</dbReference>
<dbReference type="Pfam" id="PF00581">
    <property type="entry name" value="Rhodanese"/>
    <property type="match status" value="1"/>
</dbReference>
<proteinExistence type="predicted"/>
<dbReference type="Gene3D" id="3.40.250.10">
    <property type="entry name" value="Rhodanese-like domain"/>
    <property type="match status" value="1"/>
</dbReference>
<dbReference type="CDD" id="cd00158">
    <property type="entry name" value="RHOD"/>
    <property type="match status" value="1"/>
</dbReference>
<dbReference type="SMART" id="SM00450">
    <property type="entry name" value="RHOD"/>
    <property type="match status" value="1"/>
</dbReference>
<keyword evidence="3" id="KW-1185">Reference proteome</keyword>
<accession>A0A1X7I9U4</accession>
<evidence type="ECO:0000313" key="3">
    <source>
        <dbReference type="Proteomes" id="UP000193834"/>
    </source>
</evidence>
<dbReference type="PANTHER" id="PTHR43031:SF1">
    <property type="entry name" value="PYRIDINE NUCLEOTIDE-DISULPHIDE OXIDOREDUCTASE"/>
    <property type="match status" value="1"/>
</dbReference>
<dbReference type="STRING" id="1852522.SAMN06295960_0256"/>
<dbReference type="InterPro" id="IPR001763">
    <property type="entry name" value="Rhodanese-like_dom"/>
</dbReference>
<organism evidence="2 3">
    <name type="scientific">Paenibacillus aquistagni</name>
    <dbReference type="NCBI Taxonomy" id="1852522"/>
    <lineage>
        <taxon>Bacteria</taxon>
        <taxon>Bacillati</taxon>
        <taxon>Bacillota</taxon>
        <taxon>Bacilli</taxon>
        <taxon>Bacillales</taxon>
        <taxon>Paenibacillaceae</taxon>
        <taxon>Paenibacillus</taxon>
    </lineage>
</organism>
<dbReference type="InterPro" id="IPR036873">
    <property type="entry name" value="Rhodanese-like_dom_sf"/>
</dbReference>
<reference evidence="2 3" key="1">
    <citation type="submission" date="2017-04" db="EMBL/GenBank/DDBJ databases">
        <authorList>
            <person name="Afonso C.L."/>
            <person name="Miller P.J."/>
            <person name="Scott M.A."/>
            <person name="Spackman E."/>
            <person name="Goraichik I."/>
            <person name="Dimitrov K.M."/>
            <person name="Suarez D.L."/>
            <person name="Swayne D.E."/>
        </authorList>
    </citation>
    <scope>NUCLEOTIDE SEQUENCE [LARGE SCALE GENOMIC DNA]</scope>
    <source>
        <strain evidence="2 3">11</strain>
    </source>
</reference>
<dbReference type="Proteomes" id="UP000193834">
    <property type="component" value="Unassembled WGS sequence"/>
</dbReference>
<dbReference type="SUPFAM" id="SSF52821">
    <property type="entry name" value="Rhodanese/Cell cycle control phosphatase"/>
    <property type="match status" value="1"/>
</dbReference>
<dbReference type="RefSeq" id="WP_176228814.1">
    <property type="nucleotide sequence ID" value="NZ_FXAZ01000001.1"/>
</dbReference>
<dbReference type="PANTHER" id="PTHR43031">
    <property type="entry name" value="FAD-DEPENDENT OXIDOREDUCTASE"/>
    <property type="match status" value="1"/>
</dbReference>
<keyword evidence="2" id="KW-0808">Transferase</keyword>
<dbReference type="EMBL" id="FXAZ01000001">
    <property type="protein sequence ID" value="SMG11365.1"/>
    <property type="molecule type" value="Genomic_DNA"/>
</dbReference>